<dbReference type="InterPro" id="IPR032675">
    <property type="entry name" value="LRR_dom_sf"/>
</dbReference>
<evidence type="ECO:0000256" key="2">
    <source>
        <dbReference type="ARBA" id="ARBA00022737"/>
    </source>
</evidence>
<evidence type="ECO:0000256" key="1">
    <source>
        <dbReference type="ARBA" id="ARBA00022614"/>
    </source>
</evidence>
<dbReference type="Pfam" id="PF12799">
    <property type="entry name" value="LRR_4"/>
    <property type="match status" value="1"/>
</dbReference>
<dbReference type="PANTHER" id="PTHR45752">
    <property type="entry name" value="LEUCINE-RICH REPEAT-CONTAINING"/>
    <property type="match status" value="1"/>
</dbReference>
<dbReference type="InterPro" id="IPR025875">
    <property type="entry name" value="Leu-rich_rpt_4"/>
</dbReference>
<dbReference type="EMBL" id="CAJNOE010000031">
    <property type="protein sequence ID" value="CAF0770406.1"/>
    <property type="molecule type" value="Genomic_DNA"/>
</dbReference>
<sequence>MNLLRRPLRPRLRPLLLSEITVNGRAESLSPLSSVSSSPTSSIPSSRRSSYARSPRYLPPLNEEHNKSQKEQNLSNDQLIVATKDDGQKEEAADDDDDDDEDEENEQERFVREKKPRQLFTPLKPREYSQFSGSRRSVSTTTKARTLLRTPKHKGPPGLPARRTRTFCDIKSHYTHISDDDAYNMVNRFTFNDFILHATTSDSHPYEETTVEKAFLSKYTYKQICEMIAERVWAERGESGKVSSKSHYTHISDDDAYNMVNRFTFNDFILHATTSDSHPYEETTVEKAFLSKYTYKQICEMIAERVWAERGESGKIHVQTLVPDIEPFQNRIPMHQIVAEMALVLRQHMSQILGSQFRMNIRTLPSWRQKEGAHTEILLYEAQNEEKTPNTPKENNSSFEDRRDTGAQIAVLDSLIKNGTHLDLRAFTLEYLPDISLMFTTLVALDLSYNCLQTVPLELFECTKLEHLYLRHNPILSISSGMNNLETLVFLDMSFCELRGSLPESLFGLINLRHLDISYNRVTEIPSEIANLKNLRQLLCDGNEITYFPSSMIGMTNLRLVTAKNTWLLPQFAKNENSTKPQKLLELLTVHLSKYQWEDFLHKIPDSSKLLLSNAQFCDSCSNLRVSNGFSKIIICENLFGIKSLPILFVSCTPECIQKFLSDQIHSITNPSKDTYIINDQFISKLKSCQM</sequence>
<dbReference type="SUPFAM" id="SSF52058">
    <property type="entry name" value="L domain-like"/>
    <property type="match status" value="1"/>
</dbReference>
<dbReference type="PANTHER" id="PTHR45752:SF187">
    <property type="entry name" value="LEUCINE-RICH REPEAT AND IQ DOMAIN-CONTAINING PROTEIN 4"/>
    <property type="match status" value="1"/>
</dbReference>
<reference evidence="4" key="1">
    <citation type="submission" date="2021-02" db="EMBL/GenBank/DDBJ databases">
        <authorList>
            <person name="Nowell W R."/>
        </authorList>
    </citation>
    <scope>NUCLEOTIDE SEQUENCE</scope>
</reference>
<feature type="compositionally biased region" description="Low complexity" evidence="3">
    <location>
        <begin position="28"/>
        <end position="60"/>
    </location>
</feature>
<dbReference type="InterPro" id="IPR003591">
    <property type="entry name" value="Leu-rich_rpt_typical-subtyp"/>
</dbReference>
<name>A0A813QNF0_9BILA</name>
<dbReference type="Pfam" id="PF00560">
    <property type="entry name" value="LRR_1"/>
    <property type="match status" value="1"/>
</dbReference>
<protein>
    <submittedName>
        <fullName evidence="4">Uncharacterized protein</fullName>
    </submittedName>
</protein>
<dbReference type="PROSITE" id="PS51450">
    <property type="entry name" value="LRR"/>
    <property type="match status" value="2"/>
</dbReference>
<feature type="compositionally biased region" description="Polar residues" evidence="3">
    <location>
        <begin position="129"/>
        <end position="142"/>
    </location>
</feature>
<dbReference type="AlphaFoldDB" id="A0A813QNF0"/>
<feature type="region of interest" description="Disordered" evidence="3">
    <location>
        <begin position="23"/>
        <end position="142"/>
    </location>
</feature>
<comment type="caution">
    <text evidence="4">The sequence shown here is derived from an EMBL/GenBank/DDBJ whole genome shotgun (WGS) entry which is preliminary data.</text>
</comment>
<feature type="compositionally biased region" description="Acidic residues" evidence="3">
    <location>
        <begin position="92"/>
        <end position="106"/>
    </location>
</feature>
<dbReference type="Proteomes" id="UP000663860">
    <property type="component" value="Unassembled WGS sequence"/>
</dbReference>
<evidence type="ECO:0000313" key="4">
    <source>
        <dbReference type="EMBL" id="CAF0770406.1"/>
    </source>
</evidence>
<evidence type="ECO:0000313" key="5">
    <source>
        <dbReference type="Proteomes" id="UP000663860"/>
    </source>
</evidence>
<dbReference type="InterPro" id="IPR001611">
    <property type="entry name" value="Leu-rich_rpt"/>
</dbReference>
<keyword evidence="2" id="KW-0677">Repeat</keyword>
<keyword evidence="1" id="KW-0433">Leucine-rich repeat</keyword>
<accession>A0A813QNF0</accession>
<evidence type="ECO:0000256" key="3">
    <source>
        <dbReference type="SAM" id="MobiDB-lite"/>
    </source>
</evidence>
<dbReference type="SMART" id="SM00369">
    <property type="entry name" value="LRR_TYP"/>
    <property type="match status" value="4"/>
</dbReference>
<dbReference type="Gene3D" id="3.80.10.10">
    <property type="entry name" value="Ribonuclease Inhibitor"/>
    <property type="match status" value="2"/>
</dbReference>
<proteinExistence type="predicted"/>
<gene>
    <name evidence="4" type="ORF">IZO911_LOCUS5244</name>
</gene>
<dbReference type="InterPro" id="IPR050715">
    <property type="entry name" value="LRR-SigEffector_domain"/>
</dbReference>
<organism evidence="4 5">
    <name type="scientific">Adineta steineri</name>
    <dbReference type="NCBI Taxonomy" id="433720"/>
    <lineage>
        <taxon>Eukaryota</taxon>
        <taxon>Metazoa</taxon>
        <taxon>Spiralia</taxon>
        <taxon>Gnathifera</taxon>
        <taxon>Rotifera</taxon>
        <taxon>Eurotatoria</taxon>
        <taxon>Bdelloidea</taxon>
        <taxon>Adinetida</taxon>
        <taxon>Adinetidae</taxon>
        <taxon>Adineta</taxon>
    </lineage>
</organism>